<reference evidence="2 3" key="1">
    <citation type="submission" date="2023-02" db="EMBL/GenBank/DDBJ databases">
        <title>Genome Sequence of L. cardiaca H63T.</title>
        <authorList>
            <person name="Lopez A.E."/>
            <person name="Cianciotto N.P."/>
        </authorList>
    </citation>
    <scope>NUCLEOTIDE SEQUENCE [LARGE SCALE GENOMIC DNA]</scope>
    <source>
        <strain evidence="2 3">H63</strain>
    </source>
</reference>
<dbReference type="Proteomes" id="UP001222087">
    <property type="component" value="Chromosome"/>
</dbReference>
<evidence type="ECO:0000256" key="1">
    <source>
        <dbReference type="SAM" id="MobiDB-lite"/>
    </source>
</evidence>
<dbReference type="RefSeq" id="WP_275088012.1">
    <property type="nucleotide sequence ID" value="NZ_CP119078.1"/>
</dbReference>
<dbReference type="EMBL" id="CP119078">
    <property type="protein sequence ID" value="WED42187.1"/>
    <property type="molecule type" value="Genomic_DNA"/>
</dbReference>
<organism evidence="2 3">
    <name type="scientific">Legionella cardiaca</name>
    <dbReference type="NCBI Taxonomy" id="1071983"/>
    <lineage>
        <taxon>Bacteria</taxon>
        <taxon>Pseudomonadati</taxon>
        <taxon>Pseudomonadota</taxon>
        <taxon>Gammaproteobacteria</taxon>
        <taxon>Legionellales</taxon>
        <taxon>Legionellaceae</taxon>
        <taxon>Legionella</taxon>
    </lineage>
</organism>
<gene>
    <name evidence="2" type="ORF">PXX05_09620</name>
</gene>
<feature type="compositionally biased region" description="Basic residues" evidence="1">
    <location>
        <begin position="1"/>
        <end position="10"/>
    </location>
</feature>
<evidence type="ECO:0000313" key="2">
    <source>
        <dbReference type="EMBL" id="WED42187.1"/>
    </source>
</evidence>
<proteinExistence type="predicted"/>
<keyword evidence="3" id="KW-1185">Reference proteome</keyword>
<feature type="compositionally biased region" description="Basic and acidic residues" evidence="1">
    <location>
        <begin position="11"/>
        <end position="21"/>
    </location>
</feature>
<evidence type="ECO:0008006" key="4">
    <source>
        <dbReference type="Google" id="ProtNLM"/>
    </source>
</evidence>
<sequence length="50" mass="5519">MKKSQKSSKKQNKEKIQEENLKNISGGSGSTQGRFGNPFPGLSGNPTRRR</sequence>
<accession>A0ABY8ASP2</accession>
<evidence type="ECO:0000313" key="3">
    <source>
        <dbReference type="Proteomes" id="UP001222087"/>
    </source>
</evidence>
<feature type="region of interest" description="Disordered" evidence="1">
    <location>
        <begin position="1"/>
        <end position="50"/>
    </location>
</feature>
<name>A0ABY8ASP2_9GAMM</name>
<protein>
    <recommendedName>
        <fullName evidence="4">Bacteriocin</fullName>
    </recommendedName>
</protein>